<gene>
    <name evidence="6" type="ORF">SAMN05216267_1002122</name>
</gene>
<dbReference type="EMBL" id="FODD01000002">
    <property type="protein sequence ID" value="SEN16959.1"/>
    <property type="molecule type" value="Genomic_DNA"/>
</dbReference>
<evidence type="ECO:0000256" key="2">
    <source>
        <dbReference type="ARBA" id="ARBA00023125"/>
    </source>
</evidence>
<feature type="domain" description="HTH tetR-type" evidence="5">
    <location>
        <begin position="16"/>
        <end position="76"/>
    </location>
</feature>
<protein>
    <submittedName>
        <fullName evidence="6">Transcriptional regulator, TetR family</fullName>
    </submittedName>
</protein>
<dbReference type="PANTHER" id="PTHR30055">
    <property type="entry name" value="HTH-TYPE TRANSCRIPTIONAL REGULATOR RUTR"/>
    <property type="match status" value="1"/>
</dbReference>
<dbReference type="STRING" id="310780.SAMN05216267_1002122"/>
<sequence length="203" mass="21789">MTPRTYQSTVRERAAAATRTAILDAAEALFADEGYARVTIKRIAEEAEVSQGTVYAAFGSKPALVAALTERAAGDASIGEVLAAVEVAATGDDVVGLVVRQTRDLVRHHSRTMAVLFDAAAVDQDIAALLAETEKIQRARFGRVTGRLEQLGALRPGITPGDADRVLEYFVAPPSWHRLLELGWDWDDAGVFLTEAVCAALLR</sequence>
<reference evidence="6 7" key="1">
    <citation type="submission" date="2016-10" db="EMBL/GenBank/DDBJ databases">
        <authorList>
            <person name="de Groot N.N."/>
        </authorList>
    </citation>
    <scope>NUCLEOTIDE SEQUENCE [LARGE SCALE GENOMIC DNA]</scope>
    <source>
        <strain evidence="6 7">CGMCC 4.2026</strain>
    </source>
</reference>
<evidence type="ECO:0000256" key="1">
    <source>
        <dbReference type="ARBA" id="ARBA00023015"/>
    </source>
</evidence>
<keyword evidence="2 4" id="KW-0238">DNA-binding</keyword>
<organism evidence="6 7">
    <name type="scientific">Actinacidiphila rubida</name>
    <dbReference type="NCBI Taxonomy" id="310780"/>
    <lineage>
        <taxon>Bacteria</taxon>
        <taxon>Bacillati</taxon>
        <taxon>Actinomycetota</taxon>
        <taxon>Actinomycetes</taxon>
        <taxon>Kitasatosporales</taxon>
        <taxon>Streptomycetaceae</taxon>
        <taxon>Actinacidiphila</taxon>
    </lineage>
</organism>
<dbReference type="OrthoDB" id="4823039at2"/>
<accession>A0A1H8EBR6</accession>
<evidence type="ECO:0000313" key="6">
    <source>
        <dbReference type="EMBL" id="SEN16959.1"/>
    </source>
</evidence>
<evidence type="ECO:0000256" key="3">
    <source>
        <dbReference type="ARBA" id="ARBA00023163"/>
    </source>
</evidence>
<dbReference type="PROSITE" id="PS50977">
    <property type="entry name" value="HTH_TETR_2"/>
    <property type="match status" value="1"/>
</dbReference>
<dbReference type="SUPFAM" id="SSF46689">
    <property type="entry name" value="Homeodomain-like"/>
    <property type="match status" value="1"/>
</dbReference>
<keyword evidence="1" id="KW-0805">Transcription regulation</keyword>
<dbReference type="PROSITE" id="PS01081">
    <property type="entry name" value="HTH_TETR_1"/>
    <property type="match status" value="1"/>
</dbReference>
<dbReference type="PRINTS" id="PR00455">
    <property type="entry name" value="HTHTETR"/>
</dbReference>
<dbReference type="GO" id="GO:0000976">
    <property type="term" value="F:transcription cis-regulatory region binding"/>
    <property type="evidence" value="ECO:0007669"/>
    <property type="project" value="TreeGrafter"/>
</dbReference>
<dbReference type="Pfam" id="PF00440">
    <property type="entry name" value="TetR_N"/>
    <property type="match status" value="1"/>
</dbReference>
<dbReference type="GO" id="GO:0003700">
    <property type="term" value="F:DNA-binding transcription factor activity"/>
    <property type="evidence" value="ECO:0007669"/>
    <property type="project" value="TreeGrafter"/>
</dbReference>
<dbReference type="RefSeq" id="WP_069464372.1">
    <property type="nucleotide sequence ID" value="NZ_FODD01000002.1"/>
</dbReference>
<dbReference type="PANTHER" id="PTHR30055:SF234">
    <property type="entry name" value="HTH-TYPE TRANSCRIPTIONAL REGULATOR BETI"/>
    <property type="match status" value="1"/>
</dbReference>
<feature type="DNA-binding region" description="H-T-H motif" evidence="4">
    <location>
        <begin position="39"/>
        <end position="58"/>
    </location>
</feature>
<keyword evidence="7" id="KW-1185">Reference proteome</keyword>
<dbReference type="AlphaFoldDB" id="A0A1H8EBR6"/>
<evidence type="ECO:0000256" key="4">
    <source>
        <dbReference type="PROSITE-ProRule" id="PRU00335"/>
    </source>
</evidence>
<dbReference type="InterPro" id="IPR009057">
    <property type="entry name" value="Homeodomain-like_sf"/>
</dbReference>
<dbReference type="InterPro" id="IPR023772">
    <property type="entry name" value="DNA-bd_HTH_TetR-type_CS"/>
</dbReference>
<evidence type="ECO:0000313" key="7">
    <source>
        <dbReference type="Proteomes" id="UP000181951"/>
    </source>
</evidence>
<name>A0A1H8EBR6_9ACTN</name>
<dbReference type="InterPro" id="IPR050109">
    <property type="entry name" value="HTH-type_TetR-like_transc_reg"/>
</dbReference>
<dbReference type="InterPro" id="IPR001647">
    <property type="entry name" value="HTH_TetR"/>
</dbReference>
<keyword evidence="3" id="KW-0804">Transcription</keyword>
<dbReference type="Proteomes" id="UP000181951">
    <property type="component" value="Unassembled WGS sequence"/>
</dbReference>
<dbReference type="Gene3D" id="1.10.357.10">
    <property type="entry name" value="Tetracycline Repressor, domain 2"/>
    <property type="match status" value="1"/>
</dbReference>
<proteinExistence type="predicted"/>
<evidence type="ECO:0000259" key="5">
    <source>
        <dbReference type="PROSITE" id="PS50977"/>
    </source>
</evidence>